<dbReference type="PANTHER" id="PTHR42714">
    <property type="entry name" value="TRNA MODIFICATION GTPASE GTPBP3"/>
    <property type="match status" value="1"/>
</dbReference>
<keyword evidence="7" id="KW-1185">Reference proteome</keyword>
<dbReference type="Gene3D" id="3.40.50.300">
    <property type="entry name" value="P-loop containing nucleotide triphosphate hydrolases"/>
    <property type="match status" value="1"/>
</dbReference>
<dbReference type="Pfam" id="PF18128">
    <property type="entry name" value="HydF_dimer"/>
    <property type="match status" value="1"/>
</dbReference>
<reference evidence="6" key="1">
    <citation type="submission" date="2020-08" db="EMBL/GenBank/DDBJ databases">
        <title>Genome public.</title>
        <authorList>
            <person name="Liu C."/>
            <person name="Sun Q."/>
        </authorList>
    </citation>
    <scope>NUCLEOTIDE SEQUENCE</scope>
    <source>
        <strain evidence="6">NSJ-32</strain>
    </source>
</reference>
<dbReference type="InterPro" id="IPR023873">
    <property type="entry name" value="FeFe-hyd_GTPase_HydF"/>
</dbReference>
<evidence type="ECO:0000259" key="3">
    <source>
        <dbReference type="Pfam" id="PF01926"/>
    </source>
</evidence>
<accession>A0A926DVV0</accession>
<dbReference type="GO" id="GO:0030488">
    <property type="term" value="P:tRNA methylation"/>
    <property type="evidence" value="ECO:0007669"/>
    <property type="project" value="TreeGrafter"/>
</dbReference>
<gene>
    <name evidence="6" type="primary">hydF</name>
    <name evidence="6" type="ORF">H8730_13775</name>
</gene>
<dbReference type="InterPro" id="IPR006073">
    <property type="entry name" value="GTP-bd"/>
</dbReference>
<dbReference type="GO" id="GO:0005737">
    <property type="term" value="C:cytoplasm"/>
    <property type="evidence" value="ECO:0007669"/>
    <property type="project" value="TreeGrafter"/>
</dbReference>
<evidence type="ECO:0000259" key="4">
    <source>
        <dbReference type="Pfam" id="PF18128"/>
    </source>
</evidence>
<dbReference type="AlphaFoldDB" id="A0A926DVV0"/>
<dbReference type="InterPro" id="IPR041606">
    <property type="entry name" value="HydF_dimer"/>
</dbReference>
<evidence type="ECO:0000313" key="6">
    <source>
        <dbReference type="EMBL" id="MBC8544612.1"/>
    </source>
</evidence>
<dbReference type="Gene3D" id="3.40.50.11410">
    <property type="match status" value="1"/>
</dbReference>
<dbReference type="InterPro" id="IPR027417">
    <property type="entry name" value="P-loop_NTPase"/>
</dbReference>
<feature type="domain" description="Hydrogen maturase F tetramerization" evidence="5">
    <location>
        <begin position="281"/>
        <end position="397"/>
    </location>
</feature>
<name>A0A926DVV0_9FIRM</name>
<dbReference type="CDD" id="cd00880">
    <property type="entry name" value="Era_like"/>
    <property type="match status" value="1"/>
</dbReference>
<organism evidence="6 7">
    <name type="scientific">Bianquea renquensis</name>
    <dbReference type="NCBI Taxonomy" id="2763661"/>
    <lineage>
        <taxon>Bacteria</taxon>
        <taxon>Bacillati</taxon>
        <taxon>Bacillota</taxon>
        <taxon>Clostridia</taxon>
        <taxon>Eubacteriales</taxon>
        <taxon>Bianqueaceae</taxon>
        <taxon>Bianquea</taxon>
    </lineage>
</organism>
<dbReference type="Proteomes" id="UP000657006">
    <property type="component" value="Unassembled WGS sequence"/>
</dbReference>
<dbReference type="SUPFAM" id="SSF52540">
    <property type="entry name" value="P-loop containing nucleoside triphosphate hydrolases"/>
    <property type="match status" value="1"/>
</dbReference>
<feature type="domain" description="Hydrogen maturase F dimerization" evidence="4">
    <location>
        <begin position="179"/>
        <end position="277"/>
    </location>
</feature>
<dbReference type="Pfam" id="PF18133">
    <property type="entry name" value="HydF_tetramer"/>
    <property type="match status" value="1"/>
</dbReference>
<dbReference type="Pfam" id="PF01926">
    <property type="entry name" value="MMR_HSR1"/>
    <property type="match status" value="1"/>
</dbReference>
<dbReference type="InterPro" id="IPR005225">
    <property type="entry name" value="Small_GTP-bd"/>
</dbReference>
<dbReference type="Gene3D" id="3.40.50.11420">
    <property type="match status" value="1"/>
</dbReference>
<evidence type="ECO:0000313" key="7">
    <source>
        <dbReference type="Proteomes" id="UP000657006"/>
    </source>
</evidence>
<dbReference type="NCBIfam" id="TIGR03918">
    <property type="entry name" value="GTP_HydF"/>
    <property type="match status" value="1"/>
</dbReference>
<proteinExistence type="predicted"/>
<feature type="domain" description="G" evidence="3">
    <location>
        <begin position="11"/>
        <end position="126"/>
    </location>
</feature>
<evidence type="ECO:0000256" key="2">
    <source>
        <dbReference type="ARBA" id="ARBA00023134"/>
    </source>
</evidence>
<dbReference type="PRINTS" id="PR00449">
    <property type="entry name" value="RASTRNSFRMNG"/>
</dbReference>
<dbReference type="EMBL" id="JACRSQ010000026">
    <property type="protein sequence ID" value="MBC8544612.1"/>
    <property type="molecule type" value="Genomic_DNA"/>
</dbReference>
<dbReference type="PANTHER" id="PTHR42714:SF6">
    <property type="entry name" value="TRANSLATION INITIATION FACTOR IF-2"/>
    <property type="match status" value="1"/>
</dbReference>
<sequence length="400" mass="44718">MNQTPRSDRIHIALFGRRNVGKSSVINALTKQEISIVSDVKGTTTDPVYKAMEILPLGPVVIIDTPGLDDEGTLGELRVQRTYDVLNKTDCAILVADVNQTPGKWEEEAIHRIREKKIPMVCVVNKSDLSEEKSEALMEFERRLGVTFQFVSAQSGVGLEKLKEALISNIPQAEHQRPIVSDLIQPGDVVILVIPIDEAAPKGRVILPQQQTLRDILDRGAIAMACQDTELKQTLASLKTKPRLVVTDSQAFEQVARDTPDDVLLTSFSILFARHKGELNRLMEGVEALRSLKEGDHILIAEGCTHHRQCNDIGTVKIPKMLKEYTGKNFEFEFSSGTRFPQNLQEFAFIIHCGACMLNPREMQWRMSKAEEAGVPMVNYGVFIAQVKGILERSMQIFRS</sequence>
<keyword evidence="2" id="KW-0342">GTP-binding</keyword>
<evidence type="ECO:0000256" key="1">
    <source>
        <dbReference type="ARBA" id="ARBA00022741"/>
    </source>
</evidence>
<protein>
    <submittedName>
        <fullName evidence="6">[FeFe] hydrogenase H-cluster maturation GTPase HydF</fullName>
    </submittedName>
</protein>
<dbReference type="GO" id="GO:0005525">
    <property type="term" value="F:GTP binding"/>
    <property type="evidence" value="ECO:0007669"/>
    <property type="project" value="UniProtKB-KW"/>
</dbReference>
<keyword evidence="1" id="KW-0547">Nucleotide-binding</keyword>
<dbReference type="GO" id="GO:0002098">
    <property type="term" value="P:tRNA wobble uridine modification"/>
    <property type="evidence" value="ECO:0007669"/>
    <property type="project" value="TreeGrafter"/>
</dbReference>
<comment type="caution">
    <text evidence="6">The sequence shown here is derived from an EMBL/GenBank/DDBJ whole genome shotgun (WGS) entry which is preliminary data.</text>
</comment>
<dbReference type="NCBIfam" id="TIGR00231">
    <property type="entry name" value="small_GTP"/>
    <property type="match status" value="1"/>
</dbReference>
<dbReference type="InterPro" id="IPR040644">
    <property type="entry name" value="HydF_tetramer"/>
</dbReference>
<evidence type="ECO:0000259" key="5">
    <source>
        <dbReference type="Pfam" id="PF18133"/>
    </source>
</evidence>